<reference evidence="4" key="1">
    <citation type="submission" date="2022-11" db="EMBL/GenBank/DDBJ databases">
        <title>Genome Sequence of Cubamyces cubensis.</title>
        <authorList>
            <person name="Buettner E."/>
        </authorList>
    </citation>
    <scope>NUCLEOTIDE SEQUENCE</scope>
    <source>
        <strain evidence="4">MPL-01</strain>
    </source>
</reference>
<evidence type="ECO:0000313" key="4">
    <source>
        <dbReference type="EMBL" id="KAJ8472605.1"/>
    </source>
</evidence>
<dbReference type="CDD" id="cd05325">
    <property type="entry name" value="carb_red_sniffer_like_SDR_c"/>
    <property type="match status" value="1"/>
</dbReference>
<dbReference type="GO" id="GO:0016491">
    <property type="term" value="F:oxidoreductase activity"/>
    <property type="evidence" value="ECO:0007669"/>
    <property type="project" value="UniProtKB-KW"/>
</dbReference>
<dbReference type="PRINTS" id="PR00081">
    <property type="entry name" value="GDHRDH"/>
</dbReference>
<dbReference type="PANTHER" id="PTHR43544:SF7">
    <property type="entry name" value="NADB-LER2"/>
    <property type="match status" value="1"/>
</dbReference>
<dbReference type="EMBL" id="JAPEVG010000253">
    <property type="protein sequence ID" value="KAJ8472605.1"/>
    <property type="molecule type" value="Genomic_DNA"/>
</dbReference>
<comment type="caution">
    <text evidence="4">The sequence shown here is derived from an EMBL/GenBank/DDBJ whole genome shotgun (WGS) entry which is preliminary data.</text>
</comment>
<evidence type="ECO:0000256" key="3">
    <source>
        <dbReference type="ARBA" id="ARBA00023002"/>
    </source>
</evidence>
<dbReference type="Proteomes" id="UP001215151">
    <property type="component" value="Unassembled WGS sequence"/>
</dbReference>
<dbReference type="InterPro" id="IPR051468">
    <property type="entry name" value="Fungal_SecMetab_SDRs"/>
</dbReference>
<dbReference type="InterPro" id="IPR002347">
    <property type="entry name" value="SDR_fam"/>
</dbReference>
<dbReference type="AlphaFoldDB" id="A0AAD7TNR8"/>
<evidence type="ECO:0008006" key="6">
    <source>
        <dbReference type="Google" id="ProtNLM"/>
    </source>
</evidence>
<keyword evidence="2" id="KW-0521">NADP</keyword>
<dbReference type="Pfam" id="PF00106">
    <property type="entry name" value="adh_short"/>
    <property type="match status" value="1"/>
</dbReference>
<comment type="similarity">
    <text evidence="1">Belongs to the short-chain dehydrogenases/reductases (SDR) family.</text>
</comment>
<proteinExistence type="inferred from homology"/>
<keyword evidence="5" id="KW-1185">Reference proteome</keyword>
<dbReference type="GO" id="GO:0005737">
    <property type="term" value="C:cytoplasm"/>
    <property type="evidence" value="ECO:0007669"/>
    <property type="project" value="TreeGrafter"/>
</dbReference>
<evidence type="ECO:0000256" key="1">
    <source>
        <dbReference type="ARBA" id="ARBA00006484"/>
    </source>
</evidence>
<protein>
    <recommendedName>
        <fullName evidence="6">NAD(P)-binding protein</fullName>
    </recommendedName>
</protein>
<dbReference type="InterPro" id="IPR036291">
    <property type="entry name" value="NAD(P)-bd_dom_sf"/>
</dbReference>
<dbReference type="PANTHER" id="PTHR43544">
    <property type="entry name" value="SHORT-CHAIN DEHYDROGENASE/REDUCTASE"/>
    <property type="match status" value="1"/>
</dbReference>
<dbReference type="Gene3D" id="3.40.50.720">
    <property type="entry name" value="NAD(P)-binding Rossmann-like Domain"/>
    <property type="match status" value="1"/>
</dbReference>
<sequence length="278" mass="30240">MVLIMTVRPEDANCAGMLVDERIKEASGRSRSSTKDITHVPDMSHHTWLVTGTNRGIGFGIVQQLIASPSNEVLATCRNPSQATALAQLAETAGGRLHIIQLDVSDDTSVRRSVEQVSYIVGESGIDYLINNAGMIEEVWTVPSTMNLAALNREFQVNVIGPARVYQAYLPLVAKSQKKTIVNISSDLGSIGRNRGIMATSYSITKSALNMLTYKERVERPDLIVIALDPGHVKTDMGGPTAPFEVPESVSGMLGVIGRLKAEDTGKFFSFRGEEHPW</sequence>
<keyword evidence="3" id="KW-0560">Oxidoreductase</keyword>
<evidence type="ECO:0000313" key="5">
    <source>
        <dbReference type="Proteomes" id="UP001215151"/>
    </source>
</evidence>
<accession>A0AAD7TNR8</accession>
<name>A0AAD7TNR8_9APHY</name>
<evidence type="ECO:0000256" key="2">
    <source>
        <dbReference type="ARBA" id="ARBA00022857"/>
    </source>
</evidence>
<organism evidence="4 5">
    <name type="scientific">Trametes cubensis</name>
    <dbReference type="NCBI Taxonomy" id="1111947"/>
    <lineage>
        <taxon>Eukaryota</taxon>
        <taxon>Fungi</taxon>
        <taxon>Dikarya</taxon>
        <taxon>Basidiomycota</taxon>
        <taxon>Agaricomycotina</taxon>
        <taxon>Agaricomycetes</taxon>
        <taxon>Polyporales</taxon>
        <taxon>Polyporaceae</taxon>
        <taxon>Trametes</taxon>
    </lineage>
</organism>
<gene>
    <name evidence="4" type="ORF">ONZ51_g8403</name>
</gene>
<dbReference type="SUPFAM" id="SSF51735">
    <property type="entry name" value="NAD(P)-binding Rossmann-fold domains"/>
    <property type="match status" value="1"/>
</dbReference>